<evidence type="ECO:0007829" key="4">
    <source>
        <dbReference type="PeptideAtlas" id="A0A804NVU2"/>
    </source>
</evidence>
<evidence type="ECO:0000313" key="3">
    <source>
        <dbReference type="Proteomes" id="UP000007305"/>
    </source>
</evidence>
<dbReference type="EnsemblPlants" id="Zm00001eb190270_T001">
    <property type="protein sequence ID" value="Zm00001eb190270_P001"/>
    <property type="gene ID" value="Zm00001eb190270"/>
</dbReference>
<feature type="compositionally biased region" description="Basic and acidic residues" evidence="1">
    <location>
        <begin position="1"/>
        <end position="12"/>
    </location>
</feature>
<feature type="region of interest" description="Disordered" evidence="1">
    <location>
        <begin position="168"/>
        <end position="204"/>
    </location>
</feature>
<dbReference type="AlphaFoldDB" id="A0A804NVU2"/>
<protein>
    <submittedName>
        <fullName evidence="2">Uncharacterized protein</fullName>
    </submittedName>
</protein>
<name>A0A804NVU2_MAIZE</name>
<sequence length="204" mass="23752">MDERECRRRETLARGPIGQTQTRRGSGKLNGRERSRGGGHVRARSRSLLALGRTWRKEPTTPSPSPYLYVPDRDRALRPIPCAAPRRAALRSSRIQTVRYITSSLDLSSPKKRFCRDKMMEKQSREHQEGWRRQKQQQEEEVVMVMHSQVMRIKQEEDERAKVHETYQHHVSEMRRGLRDLDRQRSRSPLGRAARTAISIGGDS</sequence>
<feature type="region of interest" description="Disordered" evidence="1">
    <location>
        <begin position="1"/>
        <end position="67"/>
    </location>
</feature>
<dbReference type="PANTHER" id="PTHR34780:SF5">
    <property type="entry name" value="OS02G0733900 PROTEIN"/>
    <property type="match status" value="1"/>
</dbReference>
<keyword evidence="4" id="KW-1267">Proteomics identification</keyword>
<evidence type="ECO:0000256" key="1">
    <source>
        <dbReference type="SAM" id="MobiDB-lite"/>
    </source>
</evidence>
<organism evidence="2 3">
    <name type="scientific">Zea mays</name>
    <name type="common">Maize</name>
    <dbReference type="NCBI Taxonomy" id="4577"/>
    <lineage>
        <taxon>Eukaryota</taxon>
        <taxon>Viridiplantae</taxon>
        <taxon>Streptophyta</taxon>
        <taxon>Embryophyta</taxon>
        <taxon>Tracheophyta</taxon>
        <taxon>Spermatophyta</taxon>
        <taxon>Magnoliopsida</taxon>
        <taxon>Liliopsida</taxon>
        <taxon>Poales</taxon>
        <taxon>Poaceae</taxon>
        <taxon>PACMAD clade</taxon>
        <taxon>Panicoideae</taxon>
        <taxon>Andropogonodae</taxon>
        <taxon>Andropogoneae</taxon>
        <taxon>Tripsacinae</taxon>
        <taxon>Zea</taxon>
    </lineage>
</organism>
<dbReference type="PANTHER" id="PTHR34780">
    <property type="entry name" value="OS08G0427800 PROTEIN"/>
    <property type="match status" value="1"/>
</dbReference>
<feature type="compositionally biased region" description="Basic and acidic residues" evidence="1">
    <location>
        <begin position="168"/>
        <end position="185"/>
    </location>
</feature>
<reference evidence="2" key="2">
    <citation type="submission" date="2019-07" db="EMBL/GenBank/DDBJ databases">
        <authorList>
            <person name="Seetharam A."/>
            <person name="Woodhouse M."/>
            <person name="Cannon E."/>
        </authorList>
    </citation>
    <scope>NUCLEOTIDE SEQUENCE [LARGE SCALE GENOMIC DNA]</scope>
    <source>
        <strain evidence="2">cv. B73</strain>
    </source>
</reference>
<reference evidence="2" key="3">
    <citation type="submission" date="2021-05" db="UniProtKB">
        <authorList>
            <consortium name="EnsemblPlants"/>
        </authorList>
    </citation>
    <scope>IDENTIFICATION</scope>
    <source>
        <strain evidence="2">cv. B73</strain>
    </source>
</reference>
<dbReference type="KEGG" id="zma:100276124"/>
<accession>A0A804NVU2</accession>
<evidence type="ECO:0000313" key="2">
    <source>
        <dbReference type="EnsemblPlants" id="Zm00001eb190270_P001"/>
    </source>
</evidence>
<reference evidence="3" key="1">
    <citation type="journal article" date="2009" name="Science">
        <title>The B73 maize genome: complexity, diversity, and dynamics.</title>
        <authorList>
            <person name="Schnable P.S."/>
            <person name="Ware D."/>
            <person name="Fulton R.S."/>
            <person name="Stein J.C."/>
            <person name="Wei F."/>
            <person name="Pasternak S."/>
            <person name="Liang C."/>
            <person name="Zhang J."/>
            <person name="Fulton L."/>
            <person name="Graves T.A."/>
            <person name="Minx P."/>
            <person name="Reily A.D."/>
            <person name="Courtney L."/>
            <person name="Kruchowski S.S."/>
            <person name="Tomlinson C."/>
            <person name="Strong C."/>
            <person name="Delehaunty K."/>
            <person name="Fronick C."/>
            <person name="Courtney B."/>
            <person name="Rock S.M."/>
            <person name="Belter E."/>
            <person name="Du F."/>
            <person name="Kim K."/>
            <person name="Abbott R.M."/>
            <person name="Cotton M."/>
            <person name="Levy A."/>
            <person name="Marchetto P."/>
            <person name="Ochoa K."/>
            <person name="Jackson S.M."/>
            <person name="Gillam B."/>
            <person name="Chen W."/>
            <person name="Yan L."/>
            <person name="Higginbotham J."/>
            <person name="Cardenas M."/>
            <person name="Waligorski J."/>
            <person name="Applebaum E."/>
            <person name="Phelps L."/>
            <person name="Falcone J."/>
            <person name="Kanchi K."/>
            <person name="Thane T."/>
            <person name="Scimone A."/>
            <person name="Thane N."/>
            <person name="Henke J."/>
            <person name="Wang T."/>
            <person name="Ruppert J."/>
            <person name="Shah N."/>
            <person name="Rotter K."/>
            <person name="Hodges J."/>
            <person name="Ingenthron E."/>
            <person name="Cordes M."/>
            <person name="Kohlberg S."/>
            <person name="Sgro J."/>
            <person name="Delgado B."/>
            <person name="Mead K."/>
            <person name="Chinwalla A."/>
            <person name="Leonard S."/>
            <person name="Crouse K."/>
            <person name="Collura K."/>
            <person name="Kudrna D."/>
            <person name="Currie J."/>
            <person name="He R."/>
            <person name="Angelova A."/>
            <person name="Rajasekar S."/>
            <person name="Mueller T."/>
            <person name="Lomeli R."/>
            <person name="Scara G."/>
            <person name="Ko A."/>
            <person name="Delaney K."/>
            <person name="Wissotski M."/>
            <person name="Lopez G."/>
            <person name="Campos D."/>
            <person name="Braidotti M."/>
            <person name="Ashley E."/>
            <person name="Golser W."/>
            <person name="Kim H."/>
            <person name="Lee S."/>
            <person name="Lin J."/>
            <person name="Dujmic Z."/>
            <person name="Kim W."/>
            <person name="Talag J."/>
            <person name="Zuccolo A."/>
            <person name="Fan C."/>
            <person name="Sebastian A."/>
            <person name="Kramer M."/>
            <person name="Spiegel L."/>
            <person name="Nascimento L."/>
            <person name="Zutavern T."/>
            <person name="Miller B."/>
            <person name="Ambroise C."/>
            <person name="Muller S."/>
            <person name="Spooner W."/>
            <person name="Narechania A."/>
            <person name="Ren L."/>
            <person name="Wei S."/>
            <person name="Kumari S."/>
            <person name="Faga B."/>
            <person name="Levy M.J."/>
            <person name="McMahan L."/>
            <person name="Van Buren P."/>
            <person name="Vaughn M.W."/>
            <person name="Ying K."/>
            <person name="Yeh C.-T."/>
            <person name="Emrich S.J."/>
            <person name="Jia Y."/>
            <person name="Kalyanaraman A."/>
            <person name="Hsia A.-P."/>
            <person name="Barbazuk W.B."/>
            <person name="Baucom R.S."/>
            <person name="Brutnell T.P."/>
            <person name="Carpita N.C."/>
            <person name="Chaparro C."/>
            <person name="Chia J.-M."/>
            <person name="Deragon J.-M."/>
            <person name="Estill J.C."/>
            <person name="Fu Y."/>
            <person name="Jeddeloh J.A."/>
            <person name="Han Y."/>
            <person name="Lee H."/>
            <person name="Li P."/>
            <person name="Lisch D.R."/>
            <person name="Liu S."/>
            <person name="Liu Z."/>
            <person name="Nagel D.H."/>
            <person name="McCann M.C."/>
            <person name="SanMiguel P."/>
            <person name="Myers A.M."/>
            <person name="Nettleton D."/>
            <person name="Nguyen J."/>
            <person name="Penning B.W."/>
            <person name="Ponnala L."/>
            <person name="Schneider K.L."/>
            <person name="Schwartz D.C."/>
            <person name="Sharma A."/>
            <person name="Soderlund C."/>
            <person name="Springer N.M."/>
            <person name="Sun Q."/>
            <person name="Wang H."/>
            <person name="Waterman M."/>
            <person name="Westerman R."/>
            <person name="Wolfgruber T.K."/>
            <person name="Yang L."/>
            <person name="Yu Y."/>
            <person name="Zhang L."/>
            <person name="Zhou S."/>
            <person name="Zhu Q."/>
            <person name="Bennetzen J.L."/>
            <person name="Dawe R.K."/>
            <person name="Jiang J."/>
            <person name="Jiang N."/>
            <person name="Presting G.G."/>
            <person name="Wessler S.R."/>
            <person name="Aluru S."/>
            <person name="Martienssen R.A."/>
            <person name="Clifton S.W."/>
            <person name="McCombie W.R."/>
            <person name="Wing R.A."/>
            <person name="Wilson R.K."/>
        </authorList>
    </citation>
    <scope>NUCLEOTIDE SEQUENCE [LARGE SCALE GENOMIC DNA]</scope>
    <source>
        <strain evidence="3">cv. B73</strain>
    </source>
</reference>
<keyword evidence="3" id="KW-1185">Reference proteome</keyword>
<dbReference type="Gramene" id="Zm00001eb190270_T001">
    <property type="protein sequence ID" value="Zm00001eb190270_P001"/>
    <property type="gene ID" value="Zm00001eb190270"/>
</dbReference>
<dbReference type="Proteomes" id="UP000007305">
    <property type="component" value="Chromosome 4"/>
</dbReference>
<dbReference type="OrthoDB" id="1879501at2759"/>
<dbReference type="GeneID" id="100276124"/>
<dbReference type="InParanoid" id="A0A804NVU2"/>
<proteinExistence type="evidence at protein level"/>
<gene>
    <name evidence="2" type="primary">LOC100276124</name>
</gene>